<keyword evidence="2" id="KW-1185">Reference proteome</keyword>
<evidence type="ECO:0000313" key="1">
    <source>
        <dbReference type="EMBL" id="CDM23653.1"/>
    </source>
</evidence>
<dbReference type="AlphaFoldDB" id="W8WVF3"/>
<dbReference type="KEGG" id="cdn:BN940_05921"/>
<dbReference type="EMBL" id="HG916765">
    <property type="protein sequence ID" value="CDM23653.1"/>
    <property type="molecule type" value="Genomic_DNA"/>
</dbReference>
<organism evidence="1 2">
    <name type="scientific">Castellaniella defragrans (strain DSM 12143 / CCUG 39792 / 65Phen)</name>
    <name type="common">Alcaligenes defragrans</name>
    <dbReference type="NCBI Taxonomy" id="1437824"/>
    <lineage>
        <taxon>Bacteria</taxon>
        <taxon>Pseudomonadati</taxon>
        <taxon>Pseudomonadota</taxon>
        <taxon>Betaproteobacteria</taxon>
        <taxon>Burkholderiales</taxon>
        <taxon>Alcaligenaceae</taxon>
        <taxon>Castellaniella</taxon>
    </lineage>
</organism>
<gene>
    <name evidence="1" type="ORF">BN940_05921</name>
</gene>
<dbReference type="Proteomes" id="UP000019805">
    <property type="component" value="Chromosome"/>
</dbReference>
<protein>
    <submittedName>
        <fullName evidence="1">Uncharacterized protein</fullName>
    </submittedName>
</protein>
<reference evidence="1 2" key="1">
    <citation type="journal article" date="2014" name="BMC Microbiol.">
        <title>The oxygen-independent metabolism of cyclic monoterpenes in Castellaniella defragrans 65Phen.</title>
        <authorList>
            <person name="Petasch J."/>
            <person name="Disch E.M."/>
            <person name="Markert S."/>
            <person name="Becher D."/>
            <person name="Schweder T."/>
            <person name="Huttel B."/>
            <person name="Reinhardt R."/>
            <person name="Harder J."/>
        </authorList>
    </citation>
    <scope>NUCLEOTIDE SEQUENCE [LARGE SCALE GENOMIC DNA]</scope>
    <source>
        <strain evidence="1">65Phen</strain>
    </source>
</reference>
<name>W8WVF3_CASD6</name>
<sequence>MGTVGVFGRKQCGDVRTGGLCIKRDWGLEQGKHHTSAGGCRSVVTMESAEKNLQLIGF</sequence>
<accession>W8WVF3</accession>
<evidence type="ECO:0000313" key="2">
    <source>
        <dbReference type="Proteomes" id="UP000019805"/>
    </source>
</evidence>
<dbReference type="HOGENOM" id="CLU_2970976_0_0_4"/>
<proteinExistence type="predicted"/>